<keyword evidence="2" id="KW-1185">Reference proteome</keyword>
<evidence type="ECO:0000313" key="1">
    <source>
        <dbReference type="EMBL" id="ERN12814.1"/>
    </source>
</evidence>
<dbReference type="AlphaFoldDB" id="W1PXS6"/>
<reference evidence="2" key="1">
    <citation type="journal article" date="2013" name="Science">
        <title>The Amborella genome and the evolution of flowering plants.</title>
        <authorList>
            <consortium name="Amborella Genome Project"/>
        </authorList>
    </citation>
    <scope>NUCLEOTIDE SEQUENCE [LARGE SCALE GENOMIC DNA]</scope>
</reference>
<evidence type="ECO:0000313" key="2">
    <source>
        <dbReference type="Proteomes" id="UP000017836"/>
    </source>
</evidence>
<proteinExistence type="predicted"/>
<dbReference type="HOGENOM" id="CLU_1962562_0_0_1"/>
<name>W1PXS6_AMBTC</name>
<dbReference type="Proteomes" id="UP000017836">
    <property type="component" value="Unassembled WGS sequence"/>
</dbReference>
<organism evidence="1 2">
    <name type="scientific">Amborella trichopoda</name>
    <dbReference type="NCBI Taxonomy" id="13333"/>
    <lineage>
        <taxon>Eukaryota</taxon>
        <taxon>Viridiplantae</taxon>
        <taxon>Streptophyta</taxon>
        <taxon>Embryophyta</taxon>
        <taxon>Tracheophyta</taxon>
        <taxon>Spermatophyta</taxon>
        <taxon>Magnoliopsida</taxon>
        <taxon>Amborellales</taxon>
        <taxon>Amborellaceae</taxon>
        <taxon>Amborella</taxon>
    </lineage>
</organism>
<gene>
    <name evidence="1" type="ORF">AMTR_s00180p00021890</name>
</gene>
<accession>W1PXS6</accession>
<sequence>MPVIQSDKGDPPSLESQTWHQDIMMTITPEILGEFSLQKSLIQPQAIEMTPSEEIGQDDCLSPNSLAMIKVEEGYPTQKTVQLEGACEEVDRPSYTLTDGVITLLTQHGRHFKPTRLRVVTL</sequence>
<dbReference type="EMBL" id="KI392602">
    <property type="protein sequence ID" value="ERN12814.1"/>
    <property type="molecule type" value="Genomic_DNA"/>
</dbReference>
<dbReference type="Gramene" id="ERN12814">
    <property type="protein sequence ID" value="ERN12814"/>
    <property type="gene ID" value="AMTR_s00180p00021890"/>
</dbReference>
<protein>
    <submittedName>
        <fullName evidence="1">Uncharacterized protein</fullName>
    </submittedName>
</protein>